<feature type="non-terminal residue" evidence="1">
    <location>
        <position position="1"/>
    </location>
</feature>
<gene>
    <name evidence="1" type="ORF">Tci_883257</name>
</gene>
<reference evidence="1" key="1">
    <citation type="journal article" date="2019" name="Sci. Rep.">
        <title>Draft genome of Tanacetum cinerariifolium, the natural source of mosquito coil.</title>
        <authorList>
            <person name="Yamashiro T."/>
            <person name="Shiraishi A."/>
            <person name="Satake H."/>
            <person name="Nakayama K."/>
        </authorList>
    </citation>
    <scope>NUCLEOTIDE SEQUENCE</scope>
</reference>
<accession>A0A699TQ19</accession>
<comment type="caution">
    <text evidence="1">The sequence shown here is derived from an EMBL/GenBank/DDBJ whole genome shotgun (WGS) entry which is preliminary data.</text>
</comment>
<dbReference type="AlphaFoldDB" id="A0A699TQ19"/>
<dbReference type="EMBL" id="BKCJ011258141">
    <property type="protein sequence ID" value="GFD11288.1"/>
    <property type="molecule type" value="Genomic_DNA"/>
</dbReference>
<name>A0A699TQ19_TANCI</name>
<proteinExistence type="predicted"/>
<evidence type="ECO:0000313" key="1">
    <source>
        <dbReference type="EMBL" id="GFD11288.1"/>
    </source>
</evidence>
<protein>
    <submittedName>
        <fullName evidence="1">Uncharacterized protein</fullName>
    </submittedName>
</protein>
<sequence length="162" mass="17928">ADYGFVGSVEAEIRRRIAEDIRYGIRDTWIDQRDVAEEEAVTTLEGVNTRVTKLAAVQEQDTQDIYGVMEDAQGRQTEMFPRVETLVDDRLSSAVHFELQGYMTHTWVQDQRINAQDTLIATLTTQLSSLQGHLVTDLGEIQALQAGEQARAGALEGAGSST</sequence>
<organism evidence="1">
    <name type="scientific">Tanacetum cinerariifolium</name>
    <name type="common">Dalmatian daisy</name>
    <name type="synonym">Chrysanthemum cinerariifolium</name>
    <dbReference type="NCBI Taxonomy" id="118510"/>
    <lineage>
        <taxon>Eukaryota</taxon>
        <taxon>Viridiplantae</taxon>
        <taxon>Streptophyta</taxon>
        <taxon>Embryophyta</taxon>
        <taxon>Tracheophyta</taxon>
        <taxon>Spermatophyta</taxon>
        <taxon>Magnoliopsida</taxon>
        <taxon>eudicotyledons</taxon>
        <taxon>Gunneridae</taxon>
        <taxon>Pentapetalae</taxon>
        <taxon>asterids</taxon>
        <taxon>campanulids</taxon>
        <taxon>Asterales</taxon>
        <taxon>Asteraceae</taxon>
        <taxon>Asteroideae</taxon>
        <taxon>Anthemideae</taxon>
        <taxon>Anthemidinae</taxon>
        <taxon>Tanacetum</taxon>
    </lineage>
</organism>